<evidence type="ECO:0000313" key="2">
    <source>
        <dbReference type="EMBL" id="TDT33137.1"/>
    </source>
</evidence>
<protein>
    <submittedName>
        <fullName evidence="2">Uncharacterized protein</fullName>
    </submittedName>
</protein>
<keyword evidence="1" id="KW-0472">Membrane</keyword>
<keyword evidence="3" id="KW-1185">Reference proteome</keyword>
<evidence type="ECO:0000313" key="3">
    <source>
        <dbReference type="Proteomes" id="UP000295371"/>
    </source>
</evidence>
<gene>
    <name evidence="2" type="ORF">CLV29_0740</name>
</gene>
<feature type="transmembrane region" description="Helical" evidence="1">
    <location>
        <begin position="48"/>
        <end position="72"/>
    </location>
</feature>
<feature type="transmembrane region" description="Helical" evidence="1">
    <location>
        <begin position="6"/>
        <end position="27"/>
    </location>
</feature>
<dbReference type="EMBL" id="SOAW01000001">
    <property type="protein sequence ID" value="TDT33137.1"/>
    <property type="molecule type" value="Genomic_DNA"/>
</dbReference>
<comment type="caution">
    <text evidence="2">The sequence shown here is derived from an EMBL/GenBank/DDBJ whole genome shotgun (WGS) entry which is preliminary data.</text>
</comment>
<feature type="transmembrane region" description="Helical" evidence="1">
    <location>
        <begin position="78"/>
        <end position="99"/>
    </location>
</feature>
<reference evidence="2 3" key="1">
    <citation type="submission" date="2019-03" db="EMBL/GenBank/DDBJ databases">
        <title>Genomic Encyclopedia of Archaeal and Bacterial Type Strains, Phase II (KMG-II): from individual species to whole genera.</title>
        <authorList>
            <person name="Goeker M."/>
        </authorList>
    </citation>
    <scope>NUCLEOTIDE SEQUENCE [LARGE SCALE GENOMIC DNA]</scope>
    <source>
        <strain evidence="2 3">DSM 24323</strain>
    </source>
</reference>
<keyword evidence="1" id="KW-1133">Transmembrane helix</keyword>
<dbReference type="Proteomes" id="UP000295371">
    <property type="component" value="Unassembled WGS sequence"/>
</dbReference>
<accession>A0A4R7J986</accession>
<evidence type="ECO:0000256" key="1">
    <source>
        <dbReference type="SAM" id="Phobius"/>
    </source>
</evidence>
<dbReference type="AlphaFoldDB" id="A0A4R7J986"/>
<feature type="transmembrane region" description="Helical" evidence="1">
    <location>
        <begin position="124"/>
        <end position="152"/>
    </location>
</feature>
<proteinExistence type="predicted"/>
<name>A0A4R7J986_9ACTN</name>
<organism evidence="2 3">
    <name type="scientific">Naumannella halotolerans</name>
    <dbReference type="NCBI Taxonomy" id="993414"/>
    <lineage>
        <taxon>Bacteria</taxon>
        <taxon>Bacillati</taxon>
        <taxon>Actinomycetota</taxon>
        <taxon>Actinomycetes</taxon>
        <taxon>Propionibacteriales</taxon>
        <taxon>Propionibacteriaceae</taxon>
        <taxon>Naumannella</taxon>
    </lineage>
</organism>
<sequence>MFDGHLPFWLRVVLLVLAFGWSIWAYPKVDVPVLRLLGRLGGGSWPRALLVGIGYPLLLGAVLLGGTVWVLSEPIDPLRATVVPLLLVVLVGPFVWAVIPSRSNGPHTMARELRRLVGTEAGPAWTLAISAIITGLLPAALMLGASVVVLGLG</sequence>
<keyword evidence="1" id="KW-0812">Transmembrane</keyword>